<evidence type="ECO:0000313" key="4">
    <source>
        <dbReference type="Proteomes" id="UP000656042"/>
    </source>
</evidence>
<dbReference type="PANTHER" id="PTHR46865">
    <property type="entry name" value="OXIDOREDUCTASE-RELATED"/>
    <property type="match status" value="1"/>
</dbReference>
<dbReference type="EMBL" id="BMMX01000023">
    <property type="protein sequence ID" value="GGL04994.1"/>
    <property type="molecule type" value="Genomic_DNA"/>
</dbReference>
<feature type="region of interest" description="Disordered" evidence="1">
    <location>
        <begin position="376"/>
        <end position="398"/>
    </location>
</feature>
<evidence type="ECO:0000259" key="2">
    <source>
        <dbReference type="Pfam" id="PF01494"/>
    </source>
</evidence>
<evidence type="ECO:0000256" key="1">
    <source>
        <dbReference type="SAM" id="MobiDB-lite"/>
    </source>
</evidence>
<organism evidence="3 4">
    <name type="scientific">Mangrovihabitans endophyticus</name>
    <dbReference type="NCBI Taxonomy" id="1751298"/>
    <lineage>
        <taxon>Bacteria</taxon>
        <taxon>Bacillati</taxon>
        <taxon>Actinomycetota</taxon>
        <taxon>Actinomycetes</taxon>
        <taxon>Micromonosporales</taxon>
        <taxon>Micromonosporaceae</taxon>
        <taxon>Mangrovihabitans</taxon>
    </lineage>
</organism>
<sequence>MHQTSRGKILISGASIAGPALAFWLSRYGFRVTVVEKAPTVRGGGYPIDIRGTALQAVDRMGLLPELRAAHIDTRRLTFMDGDGSRVASLRPEAMTGGASAQRDIELPRGDLTASLFRAARDNAEFRFDDSIATLADQPDGVDVTFRSGISERYDVVVGADGLHSHTRGLVMGPEEPFHRYLGYCFAGFTMPNVLGLAHEGVMWNVPGKGAVMYAVGESPQVHGFLTFARPEPPFAAFRNPQAQRDLIAATFAGLGWHVPRMVAAMHEADDLFFDVVSQIHLPRWSAGRVVLIGDAAHAPSFLAGQGSSLALVDAYMLAHAMATHQDHATAFSAYEKETRDFVSQNQALVTVGDVALLPRTPEALEQRHEMLRRLSALPPDGGHPEYTALTLPEPALS</sequence>
<keyword evidence="4" id="KW-1185">Reference proteome</keyword>
<protein>
    <submittedName>
        <fullName evidence="3">FAD-dependent oxidoreductase</fullName>
    </submittedName>
</protein>
<evidence type="ECO:0000313" key="3">
    <source>
        <dbReference type="EMBL" id="GGL04994.1"/>
    </source>
</evidence>
<dbReference type="Gene3D" id="3.30.9.10">
    <property type="entry name" value="D-Amino Acid Oxidase, subunit A, domain 2"/>
    <property type="match status" value="1"/>
</dbReference>
<dbReference type="InterPro" id="IPR051704">
    <property type="entry name" value="FAD_aromatic-hydroxylase"/>
</dbReference>
<dbReference type="GO" id="GO:0071949">
    <property type="term" value="F:FAD binding"/>
    <property type="evidence" value="ECO:0007669"/>
    <property type="project" value="InterPro"/>
</dbReference>
<dbReference type="InterPro" id="IPR002938">
    <property type="entry name" value="FAD-bd"/>
</dbReference>
<dbReference type="AlphaFoldDB" id="A0A8J3FRB5"/>
<reference evidence="3" key="1">
    <citation type="journal article" date="2014" name="Int. J. Syst. Evol. Microbiol.">
        <title>Complete genome sequence of Corynebacterium casei LMG S-19264T (=DSM 44701T), isolated from a smear-ripened cheese.</title>
        <authorList>
            <consortium name="US DOE Joint Genome Institute (JGI-PGF)"/>
            <person name="Walter F."/>
            <person name="Albersmeier A."/>
            <person name="Kalinowski J."/>
            <person name="Ruckert C."/>
        </authorList>
    </citation>
    <scope>NUCLEOTIDE SEQUENCE</scope>
    <source>
        <strain evidence="3">CGMCC 4.7299</strain>
    </source>
</reference>
<feature type="domain" description="FAD-binding" evidence="2">
    <location>
        <begin position="8"/>
        <end position="345"/>
    </location>
</feature>
<proteinExistence type="predicted"/>
<dbReference type="InterPro" id="IPR036188">
    <property type="entry name" value="FAD/NAD-bd_sf"/>
</dbReference>
<dbReference type="Proteomes" id="UP000656042">
    <property type="component" value="Unassembled WGS sequence"/>
</dbReference>
<comment type="caution">
    <text evidence="3">The sequence shown here is derived from an EMBL/GenBank/DDBJ whole genome shotgun (WGS) entry which is preliminary data.</text>
</comment>
<dbReference type="PRINTS" id="PR00420">
    <property type="entry name" value="RNGMNOXGNASE"/>
</dbReference>
<gene>
    <name evidence="3" type="ORF">GCM10012284_44500</name>
</gene>
<name>A0A8J3FRB5_9ACTN</name>
<dbReference type="PANTHER" id="PTHR46865:SF2">
    <property type="entry name" value="MONOOXYGENASE"/>
    <property type="match status" value="1"/>
</dbReference>
<dbReference type="RefSeq" id="WP_189081212.1">
    <property type="nucleotide sequence ID" value="NZ_BMMX01000023.1"/>
</dbReference>
<dbReference type="Gene3D" id="3.50.50.60">
    <property type="entry name" value="FAD/NAD(P)-binding domain"/>
    <property type="match status" value="1"/>
</dbReference>
<dbReference type="SUPFAM" id="SSF51905">
    <property type="entry name" value="FAD/NAD(P)-binding domain"/>
    <property type="match status" value="1"/>
</dbReference>
<dbReference type="Pfam" id="PF01494">
    <property type="entry name" value="FAD_binding_3"/>
    <property type="match status" value="1"/>
</dbReference>
<accession>A0A8J3FRB5</accession>
<reference evidence="3" key="2">
    <citation type="submission" date="2020-09" db="EMBL/GenBank/DDBJ databases">
        <authorList>
            <person name="Sun Q."/>
            <person name="Zhou Y."/>
        </authorList>
    </citation>
    <scope>NUCLEOTIDE SEQUENCE</scope>
    <source>
        <strain evidence="3">CGMCC 4.7299</strain>
    </source>
</reference>